<dbReference type="InterPro" id="IPR011761">
    <property type="entry name" value="ATP-grasp"/>
</dbReference>
<reference evidence="3 4" key="1">
    <citation type="submission" date="2018-06" db="EMBL/GenBank/DDBJ databases">
        <title>Paenibacillus montanisoli sp. nov., isolated from mountain area soil.</title>
        <authorList>
            <person name="Wu M."/>
        </authorList>
    </citation>
    <scope>NUCLEOTIDE SEQUENCE [LARGE SCALE GENOMIC DNA]</scope>
    <source>
        <strain evidence="3 4">RA17</strain>
    </source>
</reference>
<organism evidence="3 4">
    <name type="scientific">Paenibacillus montanisoli</name>
    <dbReference type="NCBI Taxonomy" id="2081970"/>
    <lineage>
        <taxon>Bacteria</taxon>
        <taxon>Bacillati</taxon>
        <taxon>Bacillota</taxon>
        <taxon>Bacilli</taxon>
        <taxon>Bacillales</taxon>
        <taxon>Paenibacillaceae</taxon>
        <taxon>Paenibacillus</taxon>
    </lineage>
</organism>
<dbReference type="SUPFAM" id="SSF56059">
    <property type="entry name" value="Glutathione synthetase ATP-binding domain-like"/>
    <property type="match status" value="1"/>
</dbReference>
<accession>A0A328U4E1</accession>
<dbReference type="GO" id="GO:0005524">
    <property type="term" value="F:ATP binding"/>
    <property type="evidence" value="ECO:0007669"/>
    <property type="project" value="UniProtKB-UniRule"/>
</dbReference>
<dbReference type="EMBL" id="QLUW01000004">
    <property type="protein sequence ID" value="RAP74726.1"/>
    <property type="molecule type" value="Genomic_DNA"/>
</dbReference>
<gene>
    <name evidence="3" type="ORF">DL346_22055</name>
</gene>
<dbReference type="Proteomes" id="UP000249260">
    <property type="component" value="Unassembled WGS sequence"/>
</dbReference>
<dbReference type="AlphaFoldDB" id="A0A328U4E1"/>
<dbReference type="Pfam" id="PF14398">
    <property type="entry name" value="ATPgrasp_YheCD"/>
    <property type="match status" value="1"/>
</dbReference>
<sequence length="266" mass="30134">MFPLGKNNHVDRVSSKLAKTKVLLQNRTLAKYVPTTRPYSPKQLLAMLRQHGMVYVKPDTGSLGIGVVRVDRTKRGYRYQSGTRTYTFKTFRAMRLSLQKKISGRCYLVQKGIHVLRRQGRPFDFRIMIQKNPSRRWECTGTAGRVAHPSKIVSNGSQGGTIYSAAALMNPIAGKRRTAQLQRSMNRIALATAAQFGRTYPAMNELGLDLAVDRKLKPWILEVNTRPDPCPFTKLNNTAIIRKIVRYAKAYGRRYCLTCSKAKKAN</sequence>
<dbReference type="GO" id="GO:0046872">
    <property type="term" value="F:metal ion binding"/>
    <property type="evidence" value="ECO:0007669"/>
    <property type="project" value="InterPro"/>
</dbReference>
<keyword evidence="1" id="KW-0067">ATP-binding</keyword>
<protein>
    <submittedName>
        <fullName evidence="3">YheC/YheD family protein</fullName>
    </submittedName>
</protein>
<comment type="caution">
    <text evidence="3">The sequence shown here is derived from an EMBL/GenBank/DDBJ whole genome shotgun (WGS) entry which is preliminary data.</text>
</comment>
<dbReference type="InterPro" id="IPR026838">
    <property type="entry name" value="YheC/D"/>
</dbReference>
<evidence type="ECO:0000313" key="3">
    <source>
        <dbReference type="EMBL" id="RAP74726.1"/>
    </source>
</evidence>
<dbReference type="OrthoDB" id="7869153at2"/>
<proteinExistence type="predicted"/>
<keyword evidence="4" id="KW-1185">Reference proteome</keyword>
<evidence type="ECO:0000256" key="1">
    <source>
        <dbReference type="PROSITE-ProRule" id="PRU00409"/>
    </source>
</evidence>
<dbReference type="PROSITE" id="PS50975">
    <property type="entry name" value="ATP_GRASP"/>
    <property type="match status" value="1"/>
</dbReference>
<feature type="domain" description="ATP-grasp" evidence="2">
    <location>
        <begin position="19"/>
        <end position="249"/>
    </location>
</feature>
<evidence type="ECO:0000259" key="2">
    <source>
        <dbReference type="PROSITE" id="PS50975"/>
    </source>
</evidence>
<dbReference type="Gene3D" id="3.30.470.20">
    <property type="entry name" value="ATP-grasp fold, B domain"/>
    <property type="match status" value="1"/>
</dbReference>
<evidence type="ECO:0000313" key="4">
    <source>
        <dbReference type="Proteomes" id="UP000249260"/>
    </source>
</evidence>
<keyword evidence="1" id="KW-0547">Nucleotide-binding</keyword>
<name>A0A328U4E1_9BACL</name>